<dbReference type="Proteomes" id="UP000014200">
    <property type="component" value="Unassembled WGS sequence"/>
</dbReference>
<dbReference type="HOGENOM" id="CLU_3058579_0_0_10"/>
<proteinExistence type="predicted"/>
<protein>
    <submittedName>
        <fullName evidence="1">Uncharacterized protein</fullName>
    </submittedName>
</protein>
<evidence type="ECO:0000313" key="1">
    <source>
        <dbReference type="EMBL" id="EOS11769.1"/>
    </source>
</evidence>
<accession>R9I6F1</accession>
<evidence type="ECO:0000313" key="2">
    <source>
        <dbReference type="Proteomes" id="UP000014200"/>
    </source>
</evidence>
<name>R9I6F1_9BACT</name>
<organism evidence="1 2">
    <name type="scientific">Phocaeicola sartorii</name>
    <dbReference type="NCBI Taxonomy" id="671267"/>
    <lineage>
        <taxon>Bacteria</taxon>
        <taxon>Pseudomonadati</taxon>
        <taxon>Bacteroidota</taxon>
        <taxon>Bacteroidia</taxon>
        <taxon>Bacteroidales</taxon>
        <taxon>Bacteroidaceae</taxon>
        <taxon>Phocaeicola</taxon>
    </lineage>
</organism>
<dbReference type="AlphaFoldDB" id="R9I6F1"/>
<dbReference type="EMBL" id="ASSP01000017">
    <property type="protein sequence ID" value="EOS11769.1"/>
    <property type="molecule type" value="Genomic_DNA"/>
</dbReference>
<reference evidence="1 2" key="1">
    <citation type="submission" date="2013-04" db="EMBL/GenBank/DDBJ databases">
        <title>The Genome Sequence of Bacteroides massiliensis dnLKV3.</title>
        <authorList>
            <consortium name="The Broad Institute Genomics Platform"/>
            <consortium name="The Broad Institute Genome Sequencing Center for Infectious Disease"/>
            <person name="Earl A."/>
            <person name="Xavier R."/>
            <person name="Kuhn K."/>
            <person name="Stappenbeck T."/>
            <person name="Walker B."/>
            <person name="Young S."/>
            <person name="Zeng Q."/>
            <person name="Gargeya S."/>
            <person name="Fitzgerald M."/>
            <person name="Haas B."/>
            <person name="Abouelleil A."/>
            <person name="Allen A.W."/>
            <person name="Alvarado L."/>
            <person name="Arachchi H.M."/>
            <person name="Berlin A.M."/>
            <person name="Chapman S.B."/>
            <person name="Gainer-Dewar J."/>
            <person name="Goldberg J."/>
            <person name="Griggs A."/>
            <person name="Gujja S."/>
            <person name="Hansen M."/>
            <person name="Howarth C."/>
            <person name="Imamovic A."/>
            <person name="Ireland A."/>
            <person name="Larimer J."/>
            <person name="McCowan C."/>
            <person name="Murphy C."/>
            <person name="Pearson M."/>
            <person name="Poon T.W."/>
            <person name="Priest M."/>
            <person name="Roberts A."/>
            <person name="Saif S."/>
            <person name="Shea T."/>
            <person name="Sisk P."/>
            <person name="Sykes S."/>
            <person name="Wortman J."/>
            <person name="Nusbaum C."/>
            <person name="Birren B."/>
        </authorList>
    </citation>
    <scope>NUCLEOTIDE SEQUENCE [LARGE SCALE GENOMIC DNA]</scope>
    <source>
        <strain evidence="2">dnLKV3</strain>
    </source>
</reference>
<keyword evidence="2" id="KW-1185">Reference proteome</keyword>
<gene>
    <name evidence="1" type="ORF">C802_02882</name>
</gene>
<comment type="caution">
    <text evidence="1">The sequence shown here is derived from an EMBL/GenBank/DDBJ whole genome shotgun (WGS) entry which is preliminary data.</text>
</comment>
<sequence length="53" mass="6572">MFGICNESAGNNRRRVKQNFDYCDDEFYSLCRYLPDALELWLDYRLWRRQIDC</sequence>